<dbReference type="InterPro" id="IPR015421">
    <property type="entry name" value="PyrdxlP-dep_Trfase_major"/>
</dbReference>
<comment type="similarity">
    <text evidence="2">Belongs to the class-I pyridoxal-phosphate-dependent aminotransferase family.</text>
</comment>
<feature type="domain" description="Aminotransferase class I/classII large" evidence="7">
    <location>
        <begin position="34"/>
        <end position="395"/>
    </location>
</feature>
<evidence type="ECO:0000259" key="7">
    <source>
        <dbReference type="Pfam" id="PF00155"/>
    </source>
</evidence>
<evidence type="ECO:0000256" key="5">
    <source>
        <dbReference type="ARBA" id="ARBA00022898"/>
    </source>
</evidence>
<evidence type="ECO:0000313" key="8">
    <source>
        <dbReference type="EMBL" id="QJQ04603.1"/>
    </source>
</evidence>
<sequence>MRPIQKSQKLANVCYDIRGPVMEKAKQMEDEGHKIIKLNIGNLAVFNFGPPDEIVQDMILNMHNSAGYTDSKGMFAPRKSIMHYTQEKFIRGVTIEDIYIGNGASELIVMGMNALLNSGDEVLVPAPDYPLWTAAVSLSGGKPVHYVCDESADWMPDIEDIKSKITANTKAIVVINPNNPTGALYPVEILQQIVDVARQHQLIVFADEIYDKTLYDEATHTSIASLADDVLFLTLNGLSKNYRSCGYRAGWMVVSGEKKHAKDYIEGLNMLASMRLCSNAPGQFAIQTALGGHQSINELVGPGGRLLRQRDLAHKLLTAIPGVTCVKPKAALYMFPKLDPVMYPIKDDQEFIHELLTEQKVLLVQGTGFNWVKPDHFRVVFLPNSDDLTEAIGRIATFLEGYRKRHGTN</sequence>
<proteinExistence type="inferred from homology"/>
<accession>A0A6M4A0D8</accession>
<keyword evidence="3 8" id="KW-0032">Aminotransferase</keyword>
<keyword evidence="5" id="KW-0663">Pyridoxal phosphate</keyword>
<evidence type="ECO:0000313" key="9">
    <source>
        <dbReference type="Proteomes" id="UP000274350"/>
    </source>
</evidence>
<dbReference type="Gene3D" id="3.90.1150.10">
    <property type="entry name" value="Aspartate Aminotransferase, domain 1"/>
    <property type="match status" value="1"/>
</dbReference>
<evidence type="ECO:0000256" key="6">
    <source>
        <dbReference type="ARBA" id="ARBA00026106"/>
    </source>
</evidence>
<dbReference type="Pfam" id="PF00155">
    <property type="entry name" value="Aminotran_1_2"/>
    <property type="match status" value="1"/>
</dbReference>
<dbReference type="PANTHER" id="PTHR43488:SF2">
    <property type="entry name" value="GLUTAMATE-PYRUVATE AMINOTRANSFERASE ALAA"/>
    <property type="match status" value="1"/>
</dbReference>
<dbReference type="GO" id="GO:0004021">
    <property type="term" value="F:L-alanine:2-oxoglutarate aminotransferase activity"/>
    <property type="evidence" value="ECO:0007669"/>
    <property type="project" value="UniProtKB-EC"/>
</dbReference>
<evidence type="ECO:0000256" key="2">
    <source>
        <dbReference type="ARBA" id="ARBA00007441"/>
    </source>
</evidence>
<dbReference type="InterPro" id="IPR051926">
    <property type="entry name" value="Ala_Aminotransferase"/>
</dbReference>
<dbReference type="PANTHER" id="PTHR43488">
    <property type="entry name" value="GLUTAMATE-PYRUVATE AMINOTRANSFERASE ALAA"/>
    <property type="match status" value="1"/>
</dbReference>
<gene>
    <name evidence="8" type="ORF">EJG51_000650</name>
</gene>
<evidence type="ECO:0000256" key="4">
    <source>
        <dbReference type="ARBA" id="ARBA00022679"/>
    </source>
</evidence>
<dbReference type="OrthoDB" id="9803354at2"/>
<dbReference type="InterPro" id="IPR015422">
    <property type="entry name" value="PyrdxlP-dep_Trfase_small"/>
</dbReference>
<dbReference type="KEGG" id="upi:EJG51_000650"/>
<evidence type="ECO:0000256" key="1">
    <source>
        <dbReference type="ARBA" id="ARBA00001933"/>
    </source>
</evidence>
<organism evidence="8 9">
    <name type="scientific">Undibacterium piscinae</name>
    <dbReference type="NCBI Taxonomy" id="2495591"/>
    <lineage>
        <taxon>Bacteria</taxon>
        <taxon>Pseudomonadati</taxon>
        <taxon>Pseudomonadota</taxon>
        <taxon>Betaproteobacteria</taxon>
        <taxon>Burkholderiales</taxon>
        <taxon>Oxalobacteraceae</taxon>
        <taxon>Undibacterium</taxon>
    </lineage>
</organism>
<evidence type="ECO:0000256" key="3">
    <source>
        <dbReference type="ARBA" id="ARBA00022576"/>
    </source>
</evidence>
<dbReference type="InterPro" id="IPR015424">
    <property type="entry name" value="PyrdxlP-dep_Trfase"/>
</dbReference>
<dbReference type="AlphaFoldDB" id="A0A6M4A0D8"/>
<dbReference type="Gene3D" id="3.40.640.10">
    <property type="entry name" value="Type I PLP-dependent aspartate aminotransferase-like (Major domain)"/>
    <property type="match status" value="1"/>
</dbReference>
<keyword evidence="4 8" id="KW-0808">Transferase</keyword>
<dbReference type="Proteomes" id="UP000274350">
    <property type="component" value="Chromosome"/>
</dbReference>
<keyword evidence="9" id="KW-1185">Reference proteome</keyword>
<comment type="cofactor">
    <cofactor evidence="1">
        <name>pyridoxal 5'-phosphate</name>
        <dbReference type="ChEBI" id="CHEBI:597326"/>
    </cofactor>
</comment>
<dbReference type="EMBL" id="CP051152">
    <property type="protein sequence ID" value="QJQ04603.1"/>
    <property type="molecule type" value="Genomic_DNA"/>
</dbReference>
<name>A0A6M4A0D8_9BURK</name>
<protein>
    <recommendedName>
        <fullName evidence="6">alanine transaminase</fullName>
        <ecNumber evidence="6">2.6.1.2</ecNumber>
    </recommendedName>
</protein>
<dbReference type="GO" id="GO:0030170">
    <property type="term" value="F:pyridoxal phosphate binding"/>
    <property type="evidence" value="ECO:0007669"/>
    <property type="project" value="InterPro"/>
</dbReference>
<dbReference type="EC" id="2.6.1.2" evidence="6"/>
<dbReference type="InterPro" id="IPR004839">
    <property type="entry name" value="Aminotransferase_I/II_large"/>
</dbReference>
<dbReference type="SUPFAM" id="SSF53383">
    <property type="entry name" value="PLP-dependent transferases"/>
    <property type="match status" value="1"/>
</dbReference>
<reference evidence="8 9" key="1">
    <citation type="journal article" date="2019" name="Int. J. Syst. Evol. Microbiol.">
        <title>Undibacterium piscinae sp. nov., isolated from Korean shiner intestine.</title>
        <authorList>
            <person name="Lee S.Y."/>
            <person name="Kang W."/>
            <person name="Kim P.S."/>
            <person name="Kim H.S."/>
            <person name="Sung H."/>
            <person name="Shin N.R."/>
            <person name="Whon T.W."/>
            <person name="Yun J.H."/>
            <person name="Lee J.Y."/>
            <person name="Lee J.Y."/>
            <person name="Jung M.J."/>
            <person name="Jeong Y.S."/>
            <person name="Tak E.J."/>
            <person name="Han J.E."/>
            <person name="Hyun D.W."/>
            <person name="Kang M.S."/>
            <person name="Lee K.E."/>
            <person name="Lee B.H."/>
            <person name="Bae J.W."/>
        </authorList>
    </citation>
    <scope>NUCLEOTIDE SEQUENCE [LARGE SCALE GENOMIC DNA]</scope>
    <source>
        <strain evidence="8 9">S11R28</strain>
    </source>
</reference>
<dbReference type="CDD" id="cd00609">
    <property type="entry name" value="AAT_like"/>
    <property type="match status" value="1"/>
</dbReference>